<comment type="caution">
    <text evidence="11">The sequence shown here is derived from an EMBL/GenBank/DDBJ whole genome shotgun (WGS) entry which is preliminary data.</text>
</comment>
<feature type="domain" description="DNA-directed DNA polymerase family A palm" evidence="9">
    <location>
        <begin position="594"/>
        <end position="859"/>
    </location>
</feature>
<dbReference type="InterPro" id="IPR002562">
    <property type="entry name" value="3'-5'_exonuclease_dom"/>
</dbReference>
<evidence type="ECO:0000256" key="7">
    <source>
        <dbReference type="ARBA" id="ARBA00023125"/>
    </source>
</evidence>
<dbReference type="Gene3D" id="3.30.420.10">
    <property type="entry name" value="Ribonuclease H-like superfamily/Ribonuclease H"/>
    <property type="match status" value="1"/>
</dbReference>
<evidence type="ECO:0000259" key="10">
    <source>
        <dbReference type="SMART" id="SM00986"/>
    </source>
</evidence>
<evidence type="ECO:0000256" key="1">
    <source>
        <dbReference type="ARBA" id="ARBA00007705"/>
    </source>
</evidence>
<keyword evidence="6" id="KW-0239">DNA-directed DNA polymerase</keyword>
<dbReference type="Pfam" id="PF00476">
    <property type="entry name" value="DNA_pol_A"/>
    <property type="match status" value="2"/>
</dbReference>
<dbReference type="AlphaFoldDB" id="A0A0F9THJ7"/>
<evidence type="ECO:0000313" key="11">
    <source>
        <dbReference type="EMBL" id="KKN78719.1"/>
    </source>
</evidence>
<keyword evidence="5" id="KW-0235">DNA replication</keyword>
<keyword evidence="7" id="KW-0238">DNA-binding</keyword>
<protein>
    <recommendedName>
        <fullName evidence="2">DNA-directed DNA polymerase</fullName>
        <ecNumber evidence="2">2.7.7.7</ecNumber>
    </recommendedName>
</protein>
<dbReference type="GO" id="GO:0008408">
    <property type="term" value="F:3'-5' exonuclease activity"/>
    <property type="evidence" value="ECO:0007669"/>
    <property type="project" value="InterPro"/>
</dbReference>
<dbReference type="InterPro" id="IPR036895">
    <property type="entry name" value="Uracil-DNA_glycosylase-like_sf"/>
</dbReference>
<evidence type="ECO:0000256" key="6">
    <source>
        <dbReference type="ARBA" id="ARBA00022932"/>
    </source>
</evidence>
<dbReference type="InterPro" id="IPR002298">
    <property type="entry name" value="DNA_polymerase_A"/>
</dbReference>
<dbReference type="GO" id="GO:0003677">
    <property type="term" value="F:DNA binding"/>
    <property type="evidence" value="ECO:0007669"/>
    <property type="project" value="UniProtKB-KW"/>
</dbReference>
<dbReference type="SMART" id="SM00986">
    <property type="entry name" value="UDG"/>
    <property type="match status" value="1"/>
</dbReference>
<dbReference type="InterPro" id="IPR036397">
    <property type="entry name" value="RNaseH_sf"/>
</dbReference>
<dbReference type="SUPFAM" id="SSF53098">
    <property type="entry name" value="Ribonuclease H-like"/>
    <property type="match status" value="1"/>
</dbReference>
<keyword evidence="3" id="KW-0808">Transferase</keyword>
<dbReference type="Gene3D" id="3.40.470.10">
    <property type="entry name" value="Uracil-DNA glycosylase-like domain"/>
    <property type="match status" value="1"/>
</dbReference>
<dbReference type="Gene3D" id="3.30.70.370">
    <property type="match status" value="2"/>
</dbReference>
<dbReference type="InterPro" id="IPR012337">
    <property type="entry name" value="RNaseH-like_sf"/>
</dbReference>
<dbReference type="InterPro" id="IPR005122">
    <property type="entry name" value="Uracil-DNA_glycosylase-like"/>
</dbReference>
<dbReference type="PROSITE" id="PS00447">
    <property type="entry name" value="DNA_POLYMERASE_A"/>
    <property type="match status" value="1"/>
</dbReference>
<dbReference type="SMART" id="SM00482">
    <property type="entry name" value="POLAc"/>
    <property type="match status" value="1"/>
</dbReference>
<dbReference type="InterPro" id="IPR001098">
    <property type="entry name" value="DNA-dir_DNA_pol_A_palm_dom"/>
</dbReference>
<comment type="catalytic activity">
    <reaction evidence="8">
        <text>DNA(n) + a 2'-deoxyribonucleoside 5'-triphosphate = DNA(n+1) + diphosphate</text>
        <dbReference type="Rhea" id="RHEA:22508"/>
        <dbReference type="Rhea" id="RHEA-COMP:17339"/>
        <dbReference type="Rhea" id="RHEA-COMP:17340"/>
        <dbReference type="ChEBI" id="CHEBI:33019"/>
        <dbReference type="ChEBI" id="CHEBI:61560"/>
        <dbReference type="ChEBI" id="CHEBI:173112"/>
        <dbReference type="EC" id="2.7.7.7"/>
    </reaction>
</comment>
<proteinExistence type="inferred from homology"/>
<dbReference type="SMART" id="SM00987">
    <property type="entry name" value="UreE_C"/>
    <property type="match status" value="1"/>
</dbReference>
<evidence type="ECO:0000256" key="3">
    <source>
        <dbReference type="ARBA" id="ARBA00022679"/>
    </source>
</evidence>
<dbReference type="PANTHER" id="PTHR10133:SF27">
    <property type="entry name" value="DNA POLYMERASE NU"/>
    <property type="match status" value="1"/>
</dbReference>
<dbReference type="Gene3D" id="1.10.150.20">
    <property type="entry name" value="5' to 3' exonuclease, C-terminal subdomain"/>
    <property type="match status" value="2"/>
</dbReference>
<evidence type="ECO:0000256" key="8">
    <source>
        <dbReference type="ARBA" id="ARBA00049244"/>
    </source>
</evidence>
<dbReference type="SUPFAM" id="SSF52141">
    <property type="entry name" value="Uracil-DNA glycosylase-like"/>
    <property type="match status" value="1"/>
</dbReference>
<dbReference type="GO" id="GO:0006302">
    <property type="term" value="P:double-strand break repair"/>
    <property type="evidence" value="ECO:0007669"/>
    <property type="project" value="TreeGrafter"/>
</dbReference>
<dbReference type="InterPro" id="IPR043502">
    <property type="entry name" value="DNA/RNA_pol_sf"/>
</dbReference>
<comment type="similarity">
    <text evidence="1">Belongs to the DNA polymerase type-A family.</text>
</comment>
<evidence type="ECO:0000256" key="5">
    <source>
        <dbReference type="ARBA" id="ARBA00022705"/>
    </source>
</evidence>
<dbReference type="CDD" id="cd10030">
    <property type="entry name" value="UDG-F4_TTUDGA_SPO1dp_like"/>
    <property type="match status" value="1"/>
</dbReference>
<dbReference type="Pfam" id="PF01612">
    <property type="entry name" value="DNA_pol_A_exo1"/>
    <property type="match status" value="1"/>
</dbReference>
<sequence length="909" mass="104208">MAKAQWARLDKSWASRLEFYDLDKRDQKKLAGKRKHPLAKCEECPLERKVCVPGFGTRKAQIVWCGESPGAQELWAREPYIGPAGKLLKEILKEESIPIEDCWFTNSTLCLMSEDEEWAEKEIQACSDRLFDEIAEVNPKLVVALGADAFYSLTGFDEKITLVSGTMFKTKDGKYDVLPIIHPAYVLHNEGEVSNFRHYVRQVFRLVYAPSLTSRLKDPNTTLVLDEDWEDACNLVHKKASKTGKLLIDIESTAYDPLRENLLIVGVSPDGINSYLFPTAEFDEDGEWLRPIEENVPEESIKFKQLNKLISEREAFEREGHNVDFDQKWLKSRGFDVYFTRDTFLADYTMHEQAGGHGLKSLINYHFGNDDWEKTLKKGLGKIKNYADIPVISMNEYAGKDVAWNWSLGESQRNELMTDDDKFVHDEILIKCMHTFSATTLRGYKVDLKKSLELVEELTDKLDYHASTLRDLVEDTSFNPGSSIKVSAYLYDELGLPTILGRNSQAKTLRAVQSYCIDRVTNGNDTDGTLAHALEFIDSKLEYASLAKEVGTYVVGIVRKLGPDLRLHPRVRLSGAVTGRIAMDEPSLLNFLKGSRVREQIVPDNDEWLIAEADAKQFELRYYADYIKDETLTKGLANPDYDPHDEATTLIFKQVIELCRIIARAEVKEVAERAYEDLKLLGTKTGSYLTEEARRAVFYSKLPDNISAIPFEQITKAFSDCCDIYRRIAKTVVFGLLYNRGAQAIARAFRITYADALLWIEAIKGPWEGVPRYEDYVRKCLDEDGRITSQFRRWRRAPSVNDTNWHEWFNAFINFPIQSACNDINMLNMNLLYNREEELGIKVMWPIHDSQIFQVRKDGYKERLAFIQTLLEENIQKLVGAKEVKFAVETKVGPDWYNVKDVSKFELVA</sequence>
<dbReference type="Gene3D" id="1.20.1060.10">
    <property type="entry name" value="Taq DNA Polymerase, Chain T, domain 4"/>
    <property type="match status" value="1"/>
</dbReference>
<feature type="domain" description="Uracil-DNA glycosylase-like" evidence="10">
    <location>
        <begin position="53"/>
        <end position="207"/>
    </location>
</feature>
<dbReference type="GO" id="GO:0003887">
    <property type="term" value="F:DNA-directed DNA polymerase activity"/>
    <property type="evidence" value="ECO:0007669"/>
    <property type="project" value="UniProtKB-KW"/>
</dbReference>
<evidence type="ECO:0000259" key="9">
    <source>
        <dbReference type="SMART" id="SM00482"/>
    </source>
</evidence>
<dbReference type="EMBL" id="LAZR01000258">
    <property type="protein sequence ID" value="KKN78719.1"/>
    <property type="molecule type" value="Genomic_DNA"/>
</dbReference>
<gene>
    <name evidence="11" type="ORF">LCGC14_0347860</name>
</gene>
<evidence type="ECO:0000256" key="4">
    <source>
        <dbReference type="ARBA" id="ARBA00022695"/>
    </source>
</evidence>
<organism evidence="11">
    <name type="scientific">marine sediment metagenome</name>
    <dbReference type="NCBI Taxonomy" id="412755"/>
    <lineage>
        <taxon>unclassified sequences</taxon>
        <taxon>metagenomes</taxon>
        <taxon>ecological metagenomes</taxon>
    </lineage>
</organism>
<dbReference type="SUPFAM" id="SSF56672">
    <property type="entry name" value="DNA/RNA polymerases"/>
    <property type="match status" value="1"/>
</dbReference>
<dbReference type="PANTHER" id="PTHR10133">
    <property type="entry name" value="DNA POLYMERASE I"/>
    <property type="match status" value="1"/>
</dbReference>
<keyword evidence="4" id="KW-0548">Nucleotidyltransferase</keyword>
<dbReference type="Pfam" id="PF03167">
    <property type="entry name" value="UDG"/>
    <property type="match status" value="1"/>
</dbReference>
<reference evidence="11" key="1">
    <citation type="journal article" date="2015" name="Nature">
        <title>Complex archaea that bridge the gap between prokaryotes and eukaryotes.</title>
        <authorList>
            <person name="Spang A."/>
            <person name="Saw J.H."/>
            <person name="Jorgensen S.L."/>
            <person name="Zaremba-Niedzwiedzka K."/>
            <person name="Martijn J."/>
            <person name="Lind A.E."/>
            <person name="van Eijk R."/>
            <person name="Schleper C."/>
            <person name="Guy L."/>
            <person name="Ettema T.J."/>
        </authorList>
    </citation>
    <scope>NUCLEOTIDE SEQUENCE</scope>
</reference>
<dbReference type="EC" id="2.7.7.7" evidence="2"/>
<dbReference type="GO" id="GO:0006261">
    <property type="term" value="P:DNA-templated DNA replication"/>
    <property type="evidence" value="ECO:0007669"/>
    <property type="project" value="InterPro"/>
</dbReference>
<name>A0A0F9THJ7_9ZZZZ</name>
<evidence type="ECO:0000256" key="2">
    <source>
        <dbReference type="ARBA" id="ARBA00012417"/>
    </source>
</evidence>
<dbReference type="InterPro" id="IPR019760">
    <property type="entry name" value="DNA-dir_DNA_pol_A_CS"/>
</dbReference>
<accession>A0A0F9THJ7</accession>